<dbReference type="EMBL" id="CM000764">
    <property type="protein sequence ID" value="KXG28010.1"/>
    <property type="molecule type" value="Genomic_DNA"/>
</dbReference>
<feature type="transmembrane region" description="Helical" evidence="3">
    <location>
        <begin position="90"/>
        <end position="110"/>
    </location>
</feature>
<dbReference type="InterPro" id="IPR050528">
    <property type="entry name" value="L-type_Lectin-RKs"/>
</dbReference>
<keyword evidence="3" id="KW-0472">Membrane</keyword>
<evidence type="ECO:0000256" key="3">
    <source>
        <dbReference type="SAM" id="Phobius"/>
    </source>
</evidence>
<protein>
    <recommendedName>
        <fullName evidence="4">Protein kinase domain-containing protein</fullName>
    </recommendedName>
</protein>
<evidence type="ECO:0000256" key="1">
    <source>
        <dbReference type="ARBA" id="ARBA00022741"/>
    </source>
</evidence>
<evidence type="ECO:0000313" key="5">
    <source>
        <dbReference type="EMBL" id="KXG28010.1"/>
    </source>
</evidence>
<dbReference type="Gramene" id="KXG28010">
    <property type="protein sequence ID" value="KXG28010"/>
    <property type="gene ID" value="SORBI_3005G075200"/>
</dbReference>
<reference evidence="5" key="2">
    <citation type="submission" date="2017-02" db="EMBL/GenBank/DDBJ databases">
        <title>WGS assembly of Sorghum bicolor.</title>
        <authorList>
            <person name="Paterson A."/>
            <person name="Mullet J."/>
            <person name="Bowers J."/>
            <person name="Bruggmann R."/>
            <person name="Dubchak I."/>
            <person name="Grimwood J."/>
            <person name="Gundlach H."/>
            <person name="Haberer G."/>
            <person name="Hellsten U."/>
            <person name="Mitros T."/>
            <person name="Poliakov A."/>
            <person name="Schmutz J."/>
            <person name="Spannagl M."/>
            <person name="Tang H."/>
            <person name="Wang X."/>
            <person name="Wicker T."/>
            <person name="Bharti A."/>
            <person name="Chapman J."/>
            <person name="Feltus F."/>
            <person name="Gowik U."/>
            <person name="Grigoriev I."/>
            <person name="Lyons E."/>
            <person name="Maher C."/>
            <person name="Martis M."/>
            <person name="Narechania A."/>
            <person name="Otillar R."/>
            <person name="Penning B."/>
            <person name="Salamov A."/>
            <person name="Wang Y."/>
            <person name="Zhang L."/>
            <person name="Carpita N."/>
            <person name="Freeling M."/>
            <person name="Gingle A."/>
            <person name="Hash C."/>
            <person name="Keller B."/>
            <person name="Klein P."/>
            <person name="Kresovich S."/>
            <person name="Mccann M."/>
            <person name="Ming R."/>
            <person name="Peterson D."/>
            <person name="Rahman M."/>
            <person name="Ware D."/>
            <person name="Westhoff P."/>
            <person name="Mayer K."/>
            <person name="Messing J."/>
            <person name="Sims D."/>
            <person name="Jenkins J."/>
            <person name="Shu S."/>
            <person name="Rokhsar D."/>
        </authorList>
    </citation>
    <scope>NUCLEOTIDE SEQUENCE</scope>
</reference>
<dbReference type="FunFam" id="1.10.510.10:FF:000522">
    <property type="entry name" value="L-type lectin-domain containing receptor kinase IX.1"/>
    <property type="match status" value="1"/>
</dbReference>
<organism evidence="5 6">
    <name type="scientific">Sorghum bicolor</name>
    <name type="common">Sorghum</name>
    <name type="synonym">Sorghum vulgare</name>
    <dbReference type="NCBI Taxonomy" id="4558"/>
    <lineage>
        <taxon>Eukaryota</taxon>
        <taxon>Viridiplantae</taxon>
        <taxon>Streptophyta</taxon>
        <taxon>Embryophyta</taxon>
        <taxon>Tracheophyta</taxon>
        <taxon>Spermatophyta</taxon>
        <taxon>Magnoliopsida</taxon>
        <taxon>Liliopsida</taxon>
        <taxon>Poales</taxon>
        <taxon>Poaceae</taxon>
        <taxon>PACMAD clade</taxon>
        <taxon>Panicoideae</taxon>
        <taxon>Andropogonodae</taxon>
        <taxon>Andropogoneae</taxon>
        <taxon>Sorghinae</taxon>
        <taxon>Sorghum</taxon>
    </lineage>
</organism>
<evidence type="ECO:0000259" key="4">
    <source>
        <dbReference type="PROSITE" id="PS50011"/>
    </source>
</evidence>
<dbReference type="InParanoid" id="A0A1B6PQS9"/>
<keyword evidence="3" id="KW-1133">Transmembrane helix</keyword>
<dbReference type="Gene3D" id="3.30.200.20">
    <property type="entry name" value="Phosphorylase Kinase, domain 1"/>
    <property type="match status" value="1"/>
</dbReference>
<reference evidence="6" key="3">
    <citation type="journal article" date="2018" name="Plant J.">
        <title>The Sorghum bicolor reference genome: improved assembly, gene annotations, a transcriptome atlas, and signatures of genome organization.</title>
        <authorList>
            <person name="McCormick R.F."/>
            <person name="Truong S.K."/>
            <person name="Sreedasyam A."/>
            <person name="Jenkins J."/>
            <person name="Shu S."/>
            <person name="Sims D."/>
            <person name="Kennedy M."/>
            <person name="Amirebrahimi M."/>
            <person name="Weers B.D."/>
            <person name="McKinley B."/>
            <person name="Mattison A."/>
            <person name="Morishige D.T."/>
            <person name="Grimwood J."/>
            <person name="Schmutz J."/>
            <person name="Mullet J.E."/>
        </authorList>
    </citation>
    <scope>NUCLEOTIDE SEQUENCE [LARGE SCALE GENOMIC DNA]</scope>
    <source>
        <strain evidence="6">cv. BTx623</strain>
    </source>
</reference>
<dbReference type="FunFam" id="3.30.200.20:FF:000168">
    <property type="entry name" value="L-type lectin-domain containing receptor kinase IX.1"/>
    <property type="match status" value="1"/>
</dbReference>
<feature type="domain" description="Protein kinase" evidence="4">
    <location>
        <begin position="364"/>
        <end position="644"/>
    </location>
</feature>
<keyword evidence="3" id="KW-0812">Transmembrane</keyword>
<dbReference type="EMBL" id="CM000764">
    <property type="protein sequence ID" value="KXG28009.1"/>
    <property type="molecule type" value="Genomic_DNA"/>
</dbReference>
<dbReference type="PROSITE" id="PS00108">
    <property type="entry name" value="PROTEIN_KINASE_ST"/>
    <property type="match status" value="1"/>
</dbReference>
<gene>
    <name evidence="5" type="ORF">SORBI_3005G075200</name>
</gene>
<dbReference type="Gramene" id="KXG28009">
    <property type="protein sequence ID" value="KXG28009"/>
    <property type="gene ID" value="SORBI_3005G075200"/>
</dbReference>
<dbReference type="SMART" id="SM00220">
    <property type="entry name" value="S_TKc"/>
    <property type="match status" value="1"/>
</dbReference>
<dbReference type="Gene3D" id="1.10.510.10">
    <property type="entry name" value="Transferase(Phosphotransferase) domain 1"/>
    <property type="match status" value="1"/>
</dbReference>
<name>A0A1B6PQS9_SORBI</name>
<dbReference type="GO" id="GO:0005886">
    <property type="term" value="C:plasma membrane"/>
    <property type="evidence" value="ECO:0000318"/>
    <property type="project" value="GO_Central"/>
</dbReference>
<dbReference type="AlphaFoldDB" id="A0A1B6PQS9"/>
<dbReference type="PROSITE" id="PS50011">
    <property type="entry name" value="PROTEIN_KINASE_DOM"/>
    <property type="match status" value="1"/>
</dbReference>
<evidence type="ECO:0000313" key="6">
    <source>
        <dbReference type="Proteomes" id="UP000000768"/>
    </source>
</evidence>
<keyword evidence="6" id="KW-1185">Reference proteome</keyword>
<accession>A0A1B6PQS9</accession>
<dbReference type="OrthoDB" id="671821at2759"/>
<proteinExistence type="predicted"/>
<dbReference type="InterPro" id="IPR000719">
    <property type="entry name" value="Prot_kinase_dom"/>
</dbReference>
<keyword evidence="1" id="KW-0547">Nucleotide-binding</keyword>
<reference evidence="5 6" key="1">
    <citation type="journal article" date="2009" name="Nature">
        <title>The Sorghum bicolor genome and the diversification of grasses.</title>
        <authorList>
            <person name="Paterson A.H."/>
            <person name="Bowers J.E."/>
            <person name="Bruggmann R."/>
            <person name="Dubchak I."/>
            <person name="Grimwood J."/>
            <person name="Gundlach H."/>
            <person name="Haberer G."/>
            <person name="Hellsten U."/>
            <person name="Mitros T."/>
            <person name="Poliakov A."/>
            <person name="Schmutz J."/>
            <person name="Spannagl M."/>
            <person name="Tang H."/>
            <person name="Wang X."/>
            <person name="Wicker T."/>
            <person name="Bharti A.K."/>
            <person name="Chapman J."/>
            <person name="Feltus F.A."/>
            <person name="Gowik U."/>
            <person name="Grigoriev I.V."/>
            <person name="Lyons E."/>
            <person name="Maher C.A."/>
            <person name="Martis M."/>
            <person name="Narechania A."/>
            <person name="Otillar R.P."/>
            <person name="Penning B.W."/>
            <person name="Salamov A.A."/>
            <person name="Wang Y."/>
            <person name="Zhang L."/>
            <person name="Carpita N.C."/>
            <person name="Freeling M."/>
            <person name="Gingle A.R."/>
            <person name="Hash C.T."/>
            <person name="Keller B."/>
            <person name="Klein P."/>
            <person name="Kresovich S."/>
            <person name="McCann M.C."/>
            <person name="Ming R."/>
            <person name="Peterson D.G."/>
            <person name="Mehboob-ur-Rahman"/>
            <person name="Ware D."/>
            <person name="Westhoff P."/>
            <person name="Mayer K.F."/>
            <person name="Messing J."/>
            <person name="Rokhsar D.S."/>
        </authorList>
    </citation>
    <scope>NUCLEOTIDE SEQUENCE [LARGE SCALE GENOMIC DNA]</scope>
    <source>
        <strain evidence="6">cv. BTx623</strain>
    </source>
</reference>
<dbReference type="GO" id="GO:0004672">
    <property type="term" value="F:protein kinase activity"/>
    <property type="evidence" value="ECO:0007669"/>
    <property type="project" value="InterPro"/>
</dbReference>
<dbReference type="FunCoup" id="A0A1B6PQS9">
    <property type="interactions" value="121"/>
</dbReference>
<dbReference type="InterPro" id="IPR008271">
    <property type="entry name" value="Ser/Thr_kinase_AS"/>
</dbReference>
<feature type="transmembrane region" description="Helical" evidence="3">
    <location>
        <begin position="301"/>
        <end position="326"/>
    </location>
</feature>
<dbReference type="SUPFAM" id="SSF56112">
    <property type="entry name" value="Protein kinase-like (PK-like)"/>
    <property type="match status" value="1"/>
</dbReference>
<dbReference type="InterPro" id="IPR011009">
    <property type="entry name" value="Kinase-like_dom_sf"/>
</dbReference>
<evidence type="ECO:0000256" key="2">
    <source>
        <dbReference type="ARBA" id="ARBA00022840"/>
    </source>
</evidence>
<dbReference type="Pfam" id="PF00069">
    <property type="entry name" value="Pkinase"/>
    <property type="match status" value="1"/>
</dbReference>
<dbReference type="Proteomes" id="UP000000768">
    <property type="component" value="Chromosome 5"/>
</dbReference>
<dbReference type="GO" id="GO:0005524">
    <property type="term" value="F:ATP binding"/>
    <property type="evidence" value="ECO:0007669"/>
    <property type="project" value="UniProtKB-KW"/>
</dbReference>
<keyword evidence="2" id="KW-0067">ATP-binding</keyword>
<dbReference type="STRING" id="4558.A0A1B6PQS9"/>
<sequence>MPTAMPQIVHGECANGGAGSPGTQACPPLRPWLPSCRRDLQLADDNSNVDVAIPVDSSENNIVHHHQSPDHCCSGDGSSAAALSSSHPNAAAAAVFLIFWSGGFFMGSFGGMRGSDNTNFTTHIEHILPFLSLYYSGVLVSHDLLVSKERPHHCTILACFVLDQFITDVKELVTSVYCFLTRKSVMVSLLVLLFSALIFGALDLALNKWSGMRRASDSAILHNYYDESHGRTLLAFNLDKDRVDLRMTAVNADGSGQDQKALAHWISDHNRDRSGKYYVTDKQKRPQKPHLSKHKTIKTGVAWWIVIASAIFVVVVVCCIAGLLWYKCRNRAQQNQPQVQLQLCRVKGPRPFKYNELAAATNNFSDENKLGQGGFGPVYRGFLTDPDRHVAVKVLSADSSWQGHKEFEAEVKVLTQLRHRNIVELVGWCDSNEGLLLVYELMAEGSLDKHLYNPVRVLSWQQRYKIILDLGSALLYLHRCCDKCIVHGDIKPENVMLDASYNAKLGDFGTARLIEHGAEPRATEIVAGTRGYIDPEFVNNHLRCPEADIYSFGVALLEIASGKRPASRSRQPDEASALLVCRLRDLYDQRMVLDAADAKMNGEFDQQQMERVLVMGLWCAHQDPSQRPSIVQAMDVLRSADAMLPVLPAMRDPQRVRILKEQAYGDLTGDGAAVDVVAAASTCYLTSKDSAYLLAEQ</sequence>
<feature type="transmembrane region" description="Helical" evidence="3">
    <location>
        <begin position="185"/>
        <end position="206"/>
    </location>
</feature>
<dbReference type="PANTHER" id="PTHR27007">
    <property type="match status" value="1"/>
</dbReference>